<protein>
    <submittedName>
        <fullName evidence="7">TspO/MBR family protein</fullName>
    </submittedName>
</protein>
<reference evidence="7 8" key="1">
    <citation type="submission" date="2023-07" db="EMBL/GenBank/DDBJ databases">
        <title>Micromonospora profundi TRM 95458 converts glycerol to a new osmotic compound.</title>
        <authorList>
            <person name="Lu D."/>
        </authorList>
    </citation>
    <scope>NUCLEOTIDE SEQUENCE [LARGE SCALE GENOMIC DNA]</scope>
    <source>
        <strain evidence="7 8">TRM95458</strain>
    </source>
</reference>
<dbReference type="AlphaFoldDB" id="A0AAJ6HZZ0"/>
<keyword evidence="4 6" id="KW-1133">Transmembrane helix</keyword>
<dbReference type="Gene3D" id="1.20.1260.100">
    <property type="entry name" value="TspO/MBR protein"/>
    <property type="match status" value="1"/>
</dbReference>
<dbReference type="RefSeq" id="WP_167942950.1">
    <property type="nucleotide sequence ID" value="NZ_CP130472.1"/>
</dbReference>
<dbReference type="Proteomes" id="UP001235874">
    <property type="component" value="Chromosome"/>
</dbReference>
<feature type="transmembrane region" description="Helical" evidence="6">
    <location>
        <begin position="57"/>
        <end position="78"/>
    </location>
</feature>
<sequence>METTRQARPTTGRPSWFALAGFAAAVFVAAAIGGLGVQGTTDEYASLQQPSWAPPSWLFGPVWSALYALIAVAGWLVWRRVGFSPALWAWTAQLVLNAIWTPLFFGAGQYGLAFAEIVLMWLAIGVTVALFARVSRVAMALMLPYWAWVTFAAALNLSIWQLNS</sequence>
<dbReference type="InterPro" id="IPR038330">
    <property type="entry name" value="TspO/MBR-related_sf"/>
</dbReference>
<dbReference type="Pfam" id="PF03073">
    <property type="entry name" value="TspO_MBR"/>
    <property type="match status" value="1"/>
</dbReference>
<feature type="transmembrane region" description="Helical" evidence="6">
    <location>
        <begin position="143"/>
        <end position="162"/>
    </location>
</feature>
<accession>A0AAJ6HZZ0</accession>
<keyword evidence="3 6" id="KW-0812">Transmembrane</keyword>
<dbReference type="PANTHER" id="PTHR10057:SF0">
    <property type="entry name" value="TRANSLOCATOR PROTEIN"/>
    <property type="match status" value="1"/>
</dbReference>
<feature type="transmembrane region" description="Helical" evidence="6">
    <location>
        <begin position="111"/>
        <end position="131"/>
    </location>
</feature>
<organism evidence="7 8">
    <name type="scientific">Micromonospora profundi</name>
    <dbReference type="NCBI Taxonomy" id="1420889"/>
    <lineage>
        <taxon>Bacteria</taxon>
        <taxon>Bacillati</taxon>
        <taxon>Actinomycetota</taxon>
        <taxon>Actinomycetes</taxon>
        <taxon>Micromonosporales</taxon>
        <taxon>Micromonosporaceae</taxon>
        <taxon>Micromonospora</taxon>
    </lineage>
</organism>
<keyword evidence="5 6" id="KW-0472">Membrane</keyword>
<evidence type="ECO:0000313" key="8">
    <source>
        <dbReference type="Proteomes" id="UP001235874"/>
    </source>
</evidence>
<dbReference type="PIRSF" id="PIRSF005859">
    <property type="entry name" value="PBR"/>
    <property type="match status" value="1"/>
</dbReference>
<dbReference type="GO" id="GO:0033013">
    <property type="term" value="P:tetrapyrrole metabolic process"/>
    <property type="evidence" value="ECO:0007669"/>
    <property type="project" value="UniProtKB-ARBA"/>
</dbReference>
<gene>
    <name evidence="7" type="ORF">Q3V37_12700</name>
</gene>
<dbReference type="KEGG" id="mprn:Q3V37_12700"/>
<evidence type="ECO:0000256" key="4">
    <source>
        <dbReference type="ARBA" id="ARBA00022989"/>
    </source>
</evidence>
<comment type="subcellular location">
    <subcellularLocation>
        <location evidence="1">Membrane</location>
        <topology evidence="1">Multi-pass membrane protein</topology>
    </subcellularLocation>
</comment>
<dbReference type="GO" id="GO:0016020">
    <property type="term" value="C:membrane"/>
    <property type="evidence" value="ECO:0007669"/>
    <property type="project" value="UniProtKB-SubCell"/>
</dbReference>
<evidence type="ECO:0000256" key="3">
    <source>
        <dbReference type="ARBA" id="ARBA00022692"/>
    </source>
</evidence>
<comment type="similarity">
    <text evidence="2">Belongs to the TspO/BZRP family.</text>
</comment>
<dbReference type="PANTHER" id="PTHR10057">
    <property type="entry name" value="PERIPHERAL-TYPE BENZODIAZEPINE RECEPTOR"/>
    <property type="match status" value="1"/>
</dbReference>
<dbReference type="EMBL" id="CP130472">
    <property type="protein sequence ID" value="WLS48010.1"/>
    <property type="molecule type" value="Genomic_DNA"/>
</dbReference>
<evidence type="ECO:0000256" key="6">
    <source>
        <dbReference type="SAM" id="Phobius"/>
    </source>
</evidence>
<keyword evidence="8" id="KW-1185">Reference proteome</keyword>
<dbReference type="CDD" id="cd15904">
    <property type="entry name" value="TSPO_MBR"/>
    <property type="match status" value="1"/>
</dbReference>
<evidence type="ECO:0000256" key="1">
    <source>
        <dbReference type="ARBA" id="ARBA00004141"/>
    </source>
</evidence>
<dbReference type="FunFam" id="1.20.1260.100:FF:000001">
    <property type="entry name" value="translocator protein 2"/>
    <property type="match status" value="1"/>
</dbReference>
<proteinExistence type="inferred from homology"/>
<dbReference type="InterPro" id="IPR004307">
    <property type="entry name" value="TspO_MBR"/>
</dbReference>
<evidence type="ECO:0000256" key="2">
    <source>
        <dbReference type="ARBA" id="ARBA00007524"/>
    </source>
</evidence>
<feature type="transmembrane region" description="Helical" evidence="6">
    <location>
        <begin position="16"/>
        <end position="37"/>
    </location>
</feature>
<feature type="transmembrane region" description="Helical" evidence="6">
    <location>
        <begin position="85"/>
        <end position="105"/>
    </location>
</feature>
<name>A0AAJ6HZZ0_9ACTN</name>
<evidence type="ECO:0000256" key="5">
    <source>
        <dbReference type="ARBA" id="ARBA00023136"/>
    </source>
</evidence>
<evidence type="ECO:0000313" key="7">
    <source>
        <dbReference type="EMBL" id="WLS48010.1"/>
    </source>
</evidence>